<reference evidence="1 2" key="1">
    <citation type="submission" date="2019-04" db="EMBL/GenBank/DDBJ databases">
        <title>Phreatobacter aquaticus sp. nov.</title>
        <authorList>
            <person name="Choi A."/>
            <person name="Baek K."/>
        </authorList>
    </citation>
    <scope>NUCLEOTIDE SEQUENCE [LARGE SCALE GENOMIC DNA]</scope>
    <source>
        <strain evidence="1 2">NMCR1094</strain>
    </source>
</reference>
<dbReference type="EMBL" id="CP039865">
    <property type="protein sequence ID" value="QCK86113.1"/>
    <property type="molecule type" value="Genomic_DNA"/>
</dbReference>
<accession>A0A4D7QJJ7</accession>
<dbReference type="OrthoDB" id="8161952at2"/>
<sequence>MALRTEFIVIPIVVGKRGKLTVGTREMQKSEAAAIRMVERLSLTKAGAIAIAQDVDSETEFFGEPRLILQMGQIPEGFIEAMAA</sequence>
<protein>
    <submittedName>
        <fullName evidence="1">Uncharacterized protein</fullName>
    </submittedName>
</protein>
<dbReference type="Proteomes" id="UP000298588">
    <property type="component" value="Chromosome"/>
</dbReference>
<name>A0A4D7QJJ7_9HYPH</name>
<gene>
    <name evidence="1" type="ORF">E8L99_10295</name>
</gene>
<organism evidence="1 2">
    <name type="scientific">Phreatobacter aquaticus</name>
    <dbReference type="NCBI Taxonomy" id="2570229"/>
    <lineage>
        <taxon>Bacteria</taxon>
        <taxon>Pseudomonadati</taxon>
        <taxon>Pseudomonadota</taxon>
        <taxon>Alphaproteobacteria</taxon>
        <taxon>Hyphomicrobiales</taxon>
        <taxon>Phreatobacteraceae</taxon>
        <taxon>Phreatobacter</taxon>
    </lineage>
</organism>
<dbReference type="KEGG" id="paqt:E8L99_10295"/>
<evidence type="ECO:0000313" key="2">
    <source>
        <dbReference type="Proteomes" id="UP000298588"/>
    </source>
</evidence>
<proteinExistence type="predicted"/>
<evidence type="ECO:0000313" key="1">
    <source>
        <dbReference type="EMBL" id="QCK86113.1"/>
    </source>
</evidence>
<dbReference type="RefSeq" id="WP_137099445.1">
    <property type="nucleotide sequence ID" value="NZ_CP039865.1"/>
</dbReference>
<dbReference type="AlphaFoldDB" id="A0A4D7QJJ7"/>
<keyword evidence="2" id="KW-1185">Reference proteome</keyword>